<sequence>MSDPFDFQVCGKVQIPDRWFITKVSRYIGSMVADVHRTLLYGGIFLYPADKKSPNGKLRVLYEVFPMSFLMEQAGGQSFTGKERALDLVPNKIHERSPIFLGSYDDVEETRHSMPQKGRSNELIILILLQ</sequence>
<evidence type="ECO:0000256" key="2">
    <source>
        <dbReference type="ARBA" id="ARBA00040159"/>
    </source>
</evidence>
<dbReference type="InterPro" id="IPR044015">
    <property type="entry name" value="FBPase_C_dom"/>
</dbReference>
<reference evidence="4 5" key="1">
    <citation type="submission" date="2018-02" db="EMBL/GenBank/DDBJ databases">
        <title>Draft genome of wild Prunus yedoensis var. nudiflora.</title>
        <authorList>
            <person name="Baek S."/>
            <person name="Kim J.-H."/>
            <person name="Choi K."/>
            <person name="Kim G.-B."/>
            <person name="Cho A."/>
            <person name="Jang H."/>
            <person name="Shin C.-H."/>
            <person name="Yu H.-J."/>
            <person name="Mun J.-H."/>
        </authorList>
    </citation>
    <scope>NUCLEOTIDE SEQUENCE [LARGE SCALE GENOMIC DNA]</scope>
    <source>
        <strain evidence="5">cv. Jeju island</strain>
        <tissue evidence="4">Leaf</tissue>
    </source>
</reference>
<evidence type="ECO:0000313" key="5">
    <source>
        <dbReference type="Proteomes" id="UP000250321"/>
    </source>
</evidence>
<dbReference type="Proteomes" id="UP000250321">
    <property type="component" value="Unassembled WGS sequence"/>
</dbReference>
<comment type="subcellular location">
    <subcellularLocation>
        <location evidence="1">Cytoplasm</location>
    </subcellularLocation>
</comment>
<dbReference type="PROSITE" id="PS00124">
    <property type="entry name" value="FBPASE"/>
    <property type="match status" value="1"/>
</dbReference>
<dbReference type="EMBL" id="PJQY01001950">
    <property type="protein sequence ID" value="PQP97943.1"/>
    <property type="molecule type" value="Genomic_DNA"/>
</dbReference>
<evidence type="ECO:0000256" key="1">
    <source>
        <dbReference type="ARBA" id="ARBA00004496"/>
    </source>
</evidence>
<feature type="domain" description="Fructose-1-6-bisphosphatase class 1 C-terminal" evidence="3">
    <location>
        <begin position="25"/>
        <end position="112"/>
    </location>
</feature>
<comment type="caution">
    <text evidence="4">The sequence shown here is derived from an EMBL/GenBank/DDBJ whole genome shotgun (WGS) entry which is preliminary data.</text>
</comment>
<dbReference type="GO" id="GO:0030388">
    <property type="term" value="P:fructose 1,6-bisphosphate metabolic process"/>
    <property type="evidence" value="ECO:0007669"/>
    <property type="project" value="TreeGrafter"/>
</dbReference>
<dbReference type="GO" id="GO:0006000">
    <property type="term" value="P:fructose metabolic process"/>
    <property type="evidence" value="ECO:0007669"/>
    <property type="project" value="TreeGrafter"/>
</dbReference>
<organism evidence="4 5">
    <name type="scientific">Prunus yedoensis var. nudiflora</name>
    <dbReference type="NCBI Taxonomy" id="2094558"/>
    <lineage>
        <taxon>Eukaryota</taxon>
        <taxon>Viridiplantae</taxon>
        <taxon>Streptophyta</taxon>
        <taxon>Embryophyta</taxon>
        <taxon>Tracheophyta</taxon>
        <taxon>Spermatophyta</taxon>
        <taxon>Magnoliopsida</taxon>
        <taxon>eudicotyledons</taxon>
        <taxon>Gunneridae</taxon>
        <taxon>Pentapetalae</taxon>
        <taxon>rosids</taxon>
        <taxon>fabids</taxon>
        <taxon>Rosales</taxon>
        <taxon>Rosaceae</taxon>
        <taxon>Amygdaloideae</taxon>
        <taxon>Amygdaleae</taxon>
        <taxon>Prunus</taxon>
    </lineage>
</organism>
<proteinExistence type="predicted"/>
<dbReference type="SUPFAM" id="SSF56655">
    <property type="entry name" value="Carbohydrate phosphatase"/>
    <property type="match status" value="1"/>
</dbReference>
<dbReference type="PANTHER" id="PTHR11556">
    <property type="entry name" value="FRUCTOSE-1,6-BISPHOSPHATASE-RELATED"/>
    <property type="match status" value="1"/>
</dbReference>
<dbReference type="GO" id="GO:0005829">
    <property type="term" value="C:cytosol"/>
    <property type="evidence" value="ECO:0007669"/>
    <property type="project" value="TreeGrafter"/>
</dbReference>
<accession>A0A314Y2A6</accession>
<evidence type="ECO:0000259" key="3">
    <source>
        <dbReference type="Pfam" id="PF18913"/>
    </source>
</evidence>
<dbReference type="GO" id="GO:0006094">
    <property type="term" value="P:gluconeogenesis"/>
    <property type="evidence" value="ECO:0007669"/>
    <property type="project" value="TreeGrafter"/>
</dbReference>
<dbReference type="InterPro" id="IPR000146">
    <property type="entry name" value="FBPase_class-1"/>
</dbReference>
<dbReference type="STRING" id="2094558.A0A314Y2A6"/>
<keyword evidence="5" id="KW-1185">Reference proteome</keyword>
<evidence type="ECO:0000313" key="4">
    <source>
        <dbReference type="EMBL" id="PQP97943.1"/>
    </source>
</evidence>
<dbReference type="InterPro" id="IPR020548">
    <property type="entry name" value="Fructose_bisphosphatase_AS"/>
</dbReference>
<dbReference type="AlphaFoldDB" id="A0A314Y2A6"/>
<dbReference type="GO" id="GO:0006002">
    <property type="term" value="P:fructose 6-phosphate metabolic process"/>
    <property type="evidence" value="ECO:0007669"/>
    <property type="project" value="TreeGrafter"/>
</dbReference>
<dbReference type="Pfam" id="PF18913">
    <property type="entry name" value="FBPase_C"/>
    <property type="match status" value="1"/>
</dbReference>
<dbReference type="GO" id="GO:0005986">
    <property type="term" value="P:sucrose biosynthetic process"/>
    <property type="evidence" value="ECO:0007669"/>
    <property type="project" value="TreeGrafter"/>
</dbReference>
<dbReference type="GO" id="GO:0042132">
    <property type="term" value="F:fructose 1,6-bisphosphate 1-phosphatase activity"/>
    <property type="evidence" value="ECO:0007669"/>
    <property type="project" value="TreeGrafter"/>
</dbReference>
<dbReference type="PANTHER" id="PTHR11556:SF41">
    <property type="entry name" value="FRUCTOSE-1,6-BISPHOSPHATASE, CYTOSOLIC"/>
    <property type="match status" value="1"/>
</dbReference>
<protein>
    <recommendedName>
        <fullName evidence="2">Fructose-1,6-bisphosphatase, cytosolic</fullName>
    </recommendedName>
</protein>
<gene>
    <name evidence="4" type="ORF">Pyn_20866</name>
</gene>
<name>A0A314Y2A6_PRUYE</name>
<dbReference type="OrthoDB" id="10256725at2759"/>
<dbReference type="Gene3D" id="3.40.190.80">
    <property type="match status" value="1"/>
</dbReference>